<comment type="similarity">
    <text evidence="3">Belongs to the UDP-glucose/GDP-mannose dehydrogenase family.</text>
</comment>
<dbReference type="GO" id="GO:0051287">
    <property type="term" value="F:NAD binding"/>
    <property type="evidence" value="ECO:0007669"/>
    <property type="project" value="InterPro"/>
</dbReference>
<dbReference type="Pfam" id="PF03720">
    <property type="entry name" value="UDPG_MGDP_dh_C"/>
    <property type="match status" value="1"/>
</dbReference>
<feature type="binding site" evidence="5">
    <location>
        <position position="138"/>
    </location>
    <ligand>
        <name>NAD(+)</name>
        <dbReference type="ChEBI" id="CHEBI:57540"/>
    </ligand>
</feature>
<dbReference type="EC" id="1.1.1.22" evidence="3"/>
<dbReference type="EMBL" id="MK370021">
    <property type="protein sequence ID" value="QBK17636.1"/>
    <property type="molecule type" value="Genomic_DNA"/>
</dbReference>
<proteinExistence type="inferred from homology"/>
<dbReference type="PANTHER" id="PTHR43750">
    <property type="entry name" value="UDP-GLUCOSE 6-DEHYDROGENASE TUAD"/>
    <property type="match status" value="1"/>
</dbReference>
<keyword evidence="2 3" id="KW-0560">Oxidoreductase</keyword>
<dbReference type="PIRSF" id="PIRSF500134">
    <property type="entry name" value="UDPglc_DH_bac"/>
    <property type="match status" value="1"/>
</dbReference>
<evidence type="ECO:0000256" key="1">
    <source>
        <dbReference type="ARBA" id="ARBA00015132"/>
    </source>
</evidence>
<accession>A0A481WY84</accession>
<dbReference type="Pfam" id="PF00984">
    <property type="entry name" value="UDPG_MGDP_dh"/>
    <property type="match status" value="1"/>
</dbReference>
<dbReference type="InterPro" id="IPR008927">
    <property type="entry name" value="6-PGluconate_DH-like_C_sf"/>
</dbReference>
<evidence type="ECO:0000256" key="4">
    <source>
        <dbReference type="PIRSR" id="PIRSR500134-2"/>
    </source>
</evidence>
<dbReference type="InterPro" id="IPR017476">
    <property type="entry name" value="UDP-Glc/GDP-Man"/>
</dbReference>
<dbReference type="SUPFAM" id="SSF51735">
    <property type="entry name" value="NAD(P)-binding Rossmann-fold domains"/>
    <property type="match status" value="1"/>
</dbReference>
<feature type="binding site" evidence="5">
    <location>
        <position position="83"/>
    </location>
    <ligand>
        <name>NAD(+)</name>
        <dbReference type="ChEBI" id="CHEBI:57540"/>
    </ligand>
</feature>
<sequence length="420" mass="47164">MKIAVFGTTLHAGVMAALLAEYGNQIYWCTSVTCEENISILSYQDQEVNHYLNKQRKAGFLKESPFSEIPLDIEVYLFCFSPTQIELALKTVEKLSERPIVHPRLMINGSTFGLHGTDQLKQHLPKDEWVYFPDVIQEGNAINSVLNVKHVIVGVESSYAQDTMQELLRPFFRFSYQYLFMPILDAEFTKLSISGMLATRISYMNDLAIVAEKLGIDIANVKHGIAADTRIGAAYLSAGVGFGGENFSHDILTLSSTVSETGAKSQLLEQVWAINEQQKEILFRKLWNYYHCDLSGKTVAIWGASFKENTPSTHNSPIHILLAALWAQGVKVRLHDPQALDEIATTYGDREDLVLCADQYEAAQGAHALCLVTAWKQYWSPDFKQLQQVMQHPLILDGRNIYDPAYVKAKGFAYEGVGRL</sequence>
<dbReference type="InterPro" id="IPR028357">
    <property type="entry name" value="UDPglc_DH_bac"/>
</dbReference>
<feature type="binding site" evidence="4">
    <location>
        <position position="190"/>
    </location>
    <ligand>
        <name>substrate</name>
    </ligand>
</feature>
<dbReference type="GO" id="GO:0000271">
    <property type="term" value="P:polysaccharide biosynthetic process"/>
    <property type="evidence" value="ECO:0007669"/>
    <property type="project" value="InterPro"/>
</dbReference>
<protein>
    <recommendedName>
        <fullName evidence="1 3">UDP-glucose 6-dehydrogenase</fullName>
        <ecNumber evidence="3">1.1.1.22</ecNumber>
    </recommendedName>
</protein>
<evidence type="ECO:0000313" key="7">
    <source>
        <dbReference type="EMBL" id="QBK17636.1"/>
    </source>
</evidence>
<dbReference type="PIRSF" id="PIRSF000124">
    <property type="entry name" value="UDPglc_GDPman_dh"/>
    <property type="match status" value="1"/>
</dbReference>
<dbReference type="Gene3D" id="3.40.50.720">
    <property type="entry name" value="NAD(P)-binding Rossmann-like Domain"/>
    <property type="match status" value="2"/>
</dbReference>
<dbReference type="AlphaFoldDB" id="A0A481WY84"/>
<dbReference type="GO" id="GO:0003979">
    <property type="term" value="F:UDP-glucose 6-dehydrogenase activity"/>
    <property type="evidence" value="ECO:0007669"/>
    <property type="project" value="UniProtKB-EC"/>
</dbReference>
<dbReference type="SUPFAM" id="SSF48179">
    <property type="entry name" value="6-phosphogluconate dehydrogenase C-terminal domain-like"/>
    <property type="match status" value="1"/>
</dbReference>
<dbReference type="NCBIfam" id="TIGR03026">
    <property type="entry name" value="NDP-sugDHase"/>
    <property type="match status" value="1"/>
</dbReference>
<dbReference type="InterPro" id="IPR014026">
    <property type="entry name" value="UDP-Glc/GDP-Man_DH_dimer"/>
</dbReference>
<comment type="catalytic activity">
    <reaction evidence="3">
        <text>UDP-alpha-D-glucose + 2 NAD(+) + H2O = UDP-alpha-D-glucuronate + 2 NADH + 3 H(+)</text>
        <dbReference type="Rhea" id="RHEA:23596"/>
        <dbReference type="ChEBI" id="CHEBI:15377"/>
        <dbReference type="ChEBI" id="CHEBI:15378"/>
        <dbReference type="ChEBI" id="CHEBI:57540"/>
        <dbReference type="ChEBI" id="CHEBI:57945"/>
        <dbReference type="ChEBI" id="CHEBI:58052"/>
        <dbReference type="ChEBI" id="CHEBI:58885"/>
        <dbReference type="EC" id="1.1.1.22"/>
    </reaction>
</comment>
<dbReference type="InterPro" id="IPR036291">
    <property type="entry name" value="NAD(P)-bd_dom_sf"/>
</dbReference>
<feature type="binding site" evidence="4">
    <location>
        <position position="307"/>
    </location>
    <ligand>
        <name>substrate</name>
    </ligand>
</feature>
<feature type="binding site" evidence="4">
    <location>
        <begin position="235"/>
        <end position="239"/>
    </location>
    <ligand>
        <name>substrate</name>
    </ligand>
</feature>
<evidence type="ECO:0000256" key="5">
    <source>
        <dbReference type="PIRSR" id="PIRSR500134-3"/>
    </source>
</evidence>
<dbReference type="InterPro" id="IPR014027">
    <property type="entry name" value="UDP-Glc/GDP-Man_DH_C"/>
</dbReference>
<dbReference type="SUPFAM" id="SSF52413">
    <property type="entry name" value="UDP-glucose/GDP-mannose dehydrogenase C-terminal domain"/>
    <property type="match status" value="1"/>
</dbReference>
<dbReference type="InterPro" id="IPR036220">
    <property type="entry name" value="UDP-Glc/GDP-Man_DH_C_sf"/>
</dbReference>
<evidence type="ECO:0000256" key="3">
    <source>
        <dbReference type="PIRNR" id="PIRNR000124"/>
    </source>
</evidence>
<gene>
    <name evidence="7" type="primary">ugd</name>
</gene>
<feature type="binding site" evidence="5">
    <location>
        <position position="111"/>
    </location>
    <ligand>
        <name>NAD(+)</name>
        <dbReference type="ChEBI" id="CHEBI:57540"/>
    </ligand>
</feature>
<dbReference type="PANTHER" id="PTHR43750:SF3">
    <property type="entry name" value="UDP-GLUCOSE 6-DEHYDROGENASE TUAD"/>
    <property type="match status" value="1"/>
</dbReference>
<reference evidence="7" key="1">
    <citation type="journal article" date="2019" name="Microb. Genom.">
        <title>Genomic epidemiology of severe community-onset Acinetobacter baumannii infection.</title>
        <authorList>
            <person name="Meumann E.M."/>
            <person name="Anstey N.M."/>
            <person name="Currie B.J."/>
            <person name="Piera K.A."/>
            <person name="Kenyon J.J."/>
            <person name="Hall R.M."/>
            <person name="Davis J.S."/>
            <person name="Sarovich D.S."/>
        </authorList>
    </citation>
    <scope>NUCLEOTIDE SEQUENCE</scope>
    <source>
        <strain evidence="7">MSHR_200</strain>
    </source>
</reference>
<organism evidence="7">
    <name type="scientific">Acinetobacter baumannii</name>
    <dbReference type="NCBI Taxonomy" id="470"/>
    <lineage>
        <taxon>Bacteria</taxon>
        <taxon>Pseudomonadati</taxon>
        <taxon>Pseudomonadota</taxon>
        <taxon>Gammaproteobacteria</taxon>
        <taxon>Moraxellales</taxon>
        <taxon>Moraxellaceae</taxon>
        <taxon>Acinetobacter</taxon>
        <taxon>Acinetobacter calcoaceticus/baumannii complex</taxon>
    </lineage>
</organism>
<keyword evidence="3 5" id="KW-0520">NAD</keyword>
<dbReference type="Gene3D" id="1.20.5.100">
    <property type="entry name" value="Cytochrome c1, transmembrane anchor, C-terminal"/>
    <property type="match status" value="1"/>
</dbReference>
<feature type="binding site" evidence="4">
    <location>
        <position position="243"/>
    </location>
    <ligand>
        <name>substrate</name>
    </ligand>
</feature>
<evidence type="ECO:0000259" key="6">
    <source>
        <dbReference type="SMART" id="SM00984"/>
    </source>
</evidence>
<name>A0A481WY84_ACIBA</name>
<feature type="domain" description="UDP-glucose/GDP-mannose dehydrogenase C-terminal" evidence="6">
    <location>
        <begin position="300"/>
        <end position="404"/>
    </location>
</feature>
<dbReference type="SMART" id="SM00984">
    <property type="entry name" value="UDPG_MGDP_dh_C"/>
    <property type="match status" value="1"/>
</dbReference>
<evidence type="ECO:0000256" key="2">
    <source>
        <dbReference type="ARBA" id="ARBA00023002"/>
    </source>
</evidence>